<evidence type="ECO:0000259" key="2">
    <source>
        <dbReference type="Pfam" id="PF13968"/>
    </source>
</evidence>
<evidence type="ECO:0000256" key="1">
    <source>
        <dbReference type="SAM" id="Phobius"/>
    </source>
</evidence>
<organism evidence="3">
    <name type="scientific">Triticum aestivum</name>
    <name type="common">Wheat</name>
    <dbReference type="NCBI Taxonomy" id="4565"/>
    <lineage>
        <taxon>Eukaryota</taxon>
        <taxon>Viridiplantae</taxon>
        <taxon>Streptophyta</taxon>
        <taxon>Embryophyta</taxon>
        <taxon>Tracheophyta</taxon>
        <taxon>Spermatophyta</taxon>
        <taxon>Magnoliopsida</taxon>
        <taxon>Liliopsida</taxon>
        <taxon>Poales</taxon>
        <taxon>Poaceae</taxon>
        <taxon>BOP clade</taxon>
        <taxon>Pooideae</taxon>
        <taxon>Triticodae</taxon>
        <taxon>Triticeae</taxon>
        <taxon>Triticinae</taxon>
        <taxon>Triticum</taxon>
    </lineage>
</organism>
<reference evidence="3" key="1">
    <citation type="submission" date="2018-08" db="EMBL/GenBank/DDBJ databases">
        <authorList>
            <person name="Rossello M."/>
        </authorList>
    </citation>
    <scope>NUCLEOTIDE SEQUENCE [LARGE SCALE GENOMIC DNA]</scope>
    <source>
        <strain evidence="3">cv. Chinese Spring</strain>
    </source>
</reference>
<dbReference type="Pfam" id="PF04578">
    <property type="entry name" value="DUF594"/>
    <property type="match status" value="1"/>
</dbReference>
<gene>
    <name evidence="3" type="primary">LOC123135260</name>
</gene>
<keyword evidence="4" id="KW-1185">Reference proteome</keyword>
<sequence length="667" mass="76136">MAGFWMGEGTQERMDLWLTRALVLLSFAAHLTLAQLAGIRRRRDSGMQISLVWVAYHVTEIITPIALGKVFLDTATAVSEHVMFAFWAPFLLLHLGRPDNITSYALENKELSPTQKAALVLEIGGAIYGSYKQRFMRHDRALCAAFFIMLFFGSYKYVERAVALRRASFDNIRRSNKKKFIRRLTFEDQGRKRDNDDALLDAHGLLGVTMAAFADYQVDRRTYVPSYSCWRDVSKVVEMEASLMYDMLYTKSSVIHTLGGYIIRVLSPPATATALYLFHSYDGLAMERADRMVTYTLLIGTLMLDVRWLLRALGSTWTYAFLISKKGGGRAVMQPWYLLRRILISLDPSRLSLRSGPSGHRLLPGSGIGQRNLLHECSTPQVKKKKMIDVKDELSQALCEYLVLNLDRIFESRYTTTVELADYMRDNARSCSFERNLIAFHVATDIFLLCRPTSSGIGSEASAKYERQIRALSDYMMFLLAQRQHMVLPPGDEGGEYKKVRLHLKKIWREIEVWRERRTGDSQTTRETELAYILLEMHEPLYSSSSDIRRYNIPVAFGAYLADRLLDALGPGIYGTDEDSRRLAGFILVFTDEAQTKIKEHRDCGEQSKLLNYLLKLILASWVRLLTFTSDQCSSDSHAKQLSCGGELLTIAWLMKRHTTIVSKRIN</sequence>
<accession>A0A3B6PUU6</accession>
<feature type="transmembrane region" description="Helical" evidence="1">
    <location>
        <begin position="20"/>
        <end position="39"/>
    </location>
</feature>
<evidence type="ECO:0000313" key="4">
    <source>
        <dbReference type="Proteomes" id="UP000019116"/>
    </source>
</evidence>
<dbReference type="GeneID" id="123135260"/>
<dbReference type="PANTHER" id="PTHR31325">
    <property type="entry name" value="OS01G0798800 PROTEIN-RELATED"/>
    <property type="match status" value="1"/>
</dbReference>
<feature type="domain" description="DUF4220" evidence="2">
    <location>
        <begin position="53"/>
        <end position="331"/>
    </location>
</feature>
<reference evidence="3" key="2">
    <citation type="submission" date="2018-10" db="UniProtKB">
        <authorList>
            <consortium name="EnsemblPlants"/>
        </authorList>
    </citation>
    <scope>IDENTIFICATION</scope>
</reference>
<dbReference type="Proteomes" id="UP000019116">
    <property type="component" value="Chromosome 6B"/>
</dbReference>
<protein>
    <recommendedName>
        <fullName evidence="2">DUF4220 domain-containing protein</fullName>
    </recommendedName>
</protein>
<dbReference type="EnsemblPlants" id="TraesCS6B02G471000.1">
    <property type="protein sequence ID" value="TraesCS6B02G471000.1.cds1"/>
    <property type="gene ID" value="TraesCS6B02G471000"/>
</dbReference>
<dbReference type="Pfam" id="PF13968">
    <property type="entry name" value="DUF4220"/>
    <property type="match status" value="1"/>
</dbReference>
<dbReference type="InterPro" id="IPR007658">
    <property type="entry name" value="DUF594"/>
</dbReference>
<keyword evidence="1" id="KW-0472">Membrane</keyword>
<dbReference type="Gramene" id="TraesCS6B02G471000.1">
    <property type="protein sequence ID" value="TraesCS6B02G471000.1.cds1"/>
    <property type="gene ID" value="TraesCS6B02G471000"/>
</dbReference>
<dbReference type="RefSeq" id="XP_044410250.1">
    <property type="nucleotide sequence ID" value="XM_044554315.1"/>
</dbReference>
<keyword evidence="1" id="KW-0812">Transmembrane</keyword>
<name>A0A3B6PUU6_WHEAT</name>
<evidence type="ECO:0000313" key="3">
    <source>
        <dbReference type="EnsemblPlants" id="TraesCS6B02G471000.1.cds1"/>
    </source>
</evidence>
<proteinExistence type="predicted"/>
<dbReference type="STRING" id="4565.A0A3B6PUU6"/>
<keyword evidence="1" id="KW-1133">Transmembrane helix</keyword>
<dbReference type="AlphaFoldDB" id="A0A3B6PUU6"/>
<dbReference type="Gramene" id="TraesCS6B03G1295800.1">
    <property type="protein sequence ID" value="TraesCS6B03G1295800.1.CDS1"/>
    <property type="gene ID" value="TraesCS6B03G1295800"/>
</dbReference>
<feature type="transmembrane region" description="Helical" evidence="1">
    <location>
        <begin position="141"/>
        <end position="158"/>
    </location>
</feature>
<dbReference type="OrthoDB" id="609251at2759"/>
<dbReference type="InterPro" id="IPR025315">
    <property type="entry name" value="DUF4220"/>
</dbReference>